<dbReference type="GO" id="GO:0005634">
    <property type="term" value="C:nucleus"/>
    <property type="evidence" value="ECO:0007669"/>
    <property type="project" value="UniProtKB-SubCell"/>
</dbReference>
<reference evidence="9" key="1">
    <citation type="submission" date="2023-06" db="EMBL/GenBank/DDBJ databases">
        <title>Survivors Of The Sea: Transcriptome response of Skeletonema marinoi to long-term dormancy.</title>
        <authorList>
            <person name="Pinder M.I.M."/>
            <person name="Kourtchenko O."/>
            <person name="Robertson E.K."/>
            <person name="Larsson T."/>
            <person name="Maumus F."/>
            <person name="Osuna-Cruz C.M."/>
            <person name="Vancaester E."/>
            <person name="Stenow R."/>
            <person name="Vandepoele K."/>
            <person name="Ploug H."/>
            <person name="Bruchert V."/>
            <person name="Godhe A."/>
            <person name="Topel M."/>
        </authorList>
    </citation>
    <scope>NUCLEOTIDE SEQUENCE</scope>
    <source>
        <strain evidence="9">R05AC</strain>
    </source>
</reference>
<keyword evidence="4" id="KW-0805">Transcription regulation</keyword>
<feature type="compositionally biased region" description="Acidic residues" evidence="7">
    <location>
        <begin position="135"/>
        <end position="154"/>
    </location>
</feature>
<dbReference type="SUPFAM" id="SSF54160">
    <property type="entry name" value="Chromo domain-like"/>
    <property type="match status" value="1"/>
</dbReference>
<dbReference type="PANTHER" id="PTHR45623:SF11">
    <property type="entry name" value="KISMET, ISOFORM C"/>
    <property type="match status" value="1"/>
</dbReference>
<dbReference type="SMART" id="SM00298">
    <property type="entry name" value="CHROMO"/>
    <property type="match status" value="2"/>
</dbReference>
<evidence type="ECO:0000256" key="3">
    <source>
        <dbReference type="ARBA" id="ARBA00022840"/>
    </source>
</evidence>
<keyword evidence="10" id="KW-1185">Reference proteome</keyword>
<evidence type="ECO:0000259" key="8">
    <source>
        <dbReference type="PROSITE" id="PS50013"/>
    </source>
</evidence>
<gene>
    <name evidence="9" type="ORF">QTG54_001421</name>
</gene>
<evidence type="ECO:0000313" key="9">
    <source>
        <dbReference type="EMBL" id="KAK1747458.1"/>
    </source>
</evidence>
<dbReference type="Proteomes" id="UP001224775">
    <property type="component" value="Unassembled WGS sequence"/>
</dbReference>
<dbReference type="Gene3D" id="2.40.50.40">
    <property type="match status" value="1"/>
</dbReference>
<keyword evidence="5" id="KW-0804">Transcription</keyword>
<dbReference type="SUPFAM" id="SSF52540">
    <property type="entry name" value="P-loop containing nucleoside triphosphate hydrolases"/>
    <property type="match status" value="1"/>
</dbReference>
<evidence type="ECO:0000256" key="7">
    <source>
        <dbReference type="SAM" id="MobiDB-lite"/>
    </source>
</evidence>
<comment type="subcellular location">
    <subcellularLocation>
        <location evidence="1">Nucleus</location>
    </subcellularLocation>
</comment>
<dbReference type="PROSITE" id="PS00598">
    <property type="entry name" value="CHROMO_1"/>
    <property type="match status" value="1"/>
</dbReference>
<evidence type="ECO:0000313" key="10">
    <source>
        <dbReference type="Proteomes" id="UP001224775"/>
    </source>
</evidence>
<dbReference type="EMBL" id="JATAAI010000002">
    <property type="protein sequence ID" value="KAK1747458.1"/>
    <property type="molecule type" value="Genomic_DNA"/>
</dbReference>
<feature type="compositionally biased region" description="Basic residues" evidence="7">
    <location>
        <begin position="159"/>
        <end position="180"/>
    </location>
</feature>
<feature type="compositionally biased region" description="Acidic residues" evidence="7">
    <location>
        <begin position="186"/>
        <end position="211"/>
    </location>
</feature>
<dbReference type="Pfam" id="PF00385">
    <property type="entry name" value="Chromo"/>
    <property type="match status" value="1"/>
</dbReference>
<dbReference type="GO" id="GO:0005524">
    <property type="term" value="F:ATP binding"/>
    <property type="evidence" value="ECO:0007669"/>
    <property type="project" value="UniProtKB-KW"/>
</dbReference>
<feature type="compositionally biased region" description="Acidic residues" evidence="7">
    <location>
        <begin position="56"/>
        <end position="72"/>
    </location>
</feature>
<organism evidence="9 10">
    <name type="scientific">Skeletonema marinoi</name>
    <dbReference type="NCBI Taxonomy" id="267567"/>
    <lineage>
        <taxon>Eukaryota</taxon>
        <taxon>Sar</taxon>
        <taxon>Stramenopiles</taxon>
        <taxon>Ochrophyta</taxon>
        <taxon>Bacillariophyta</taxon>
        <taxon>Coscinodiscophyceae</taxon>
        <taxon>Thalassiosirophycidae</taxon>
        <taxon>Thalassiosirales</taxon>
        <taxon>Skeletonemataceae</taxon>
        <taxon>Skeletonema</taxon>
        <taxon>Skeletonema marinoi-dohrnii complex</taxon>
    </lineage>
</organism>
<dbReference type="GO" id="GO:0042393">
    <property type="term" value="F:histone binding"/>
    <property type="evidence" value="ECO:0007669"/>
    <property type="project" value="TreeGrafter"/>
</dbReference>
<evidence type="ECO:0000256" key="5">
    <source>
        <dbReference type="ARBA" id="ARBA00023163"/>
    </source>
</evidence>
<dbReference type="Gene3D" id="3.40.50.10810">
    <property type="entry name" value="Tandem AAA-ATPase domain"/>
    <property type="match status" value="1"/>
</dbReference>
<dbReference type="InterPro" id="IPR023779">
    <property type="entry name" value="Chromodomain_CS"/>
</dbReference>
<dbReference type="PROSITE" id="PS50013">
    <property type="entry name" value="CHROMO_2"/>
    <property type="match status" value="1"/>
</dbReference>
<feature type="compositionally biased region" description="Basic residues" evidence="7">
    <location>
        <begin position="116"/>
        <end position="128"/>
    </location>
</feature>
<dbReference type="AlphaFoldDB" id="A0AAD8YJG2"/>
<dbReference type="InterPro" id="IPR038718">
    <property type="entry name" value="SNF2-like_sf"/>
</dbReference>
<protein>
    <recommendedName>
        <fullName evidence="8">Chromo domain-containing protein</fullName>
    </recommendedName>
</protein>
<dbReference type="InterPro" id="IPR027417">
    <property type="entry name" value="P-loop_NTPase"/>
</dbReference>
<feature type="domain" description="Chromo" evidence="8">
    <location>
        <begin position="242"/>
        <end position="300"/>
    </location>
</feature>
<keyword evidence="2" id="KW-0547">Nucleotide-binding</keyword>
<dbReference type="GO" id="GO:0140658">
    <property type="term" value="F:ATP-dependent chromatin remodeler activity"/>
    <property type="evidence" value="ECO:0007669"/>
    <property type="project" value="TreeGrafter"/>
</dbReference>
<dbReference type="InterPro" id="IPR016197">
    <property type="entry name" value="Chromo-like_dom_sf"/>
</dbReference>
<dbReference type="GO" id="GO:0000785">
    <property type="term" value="C:chromatin"/>
    <property type="evidence" value="ECO:0007669"/>
    <property type="project" value="TreeGrafter"/>
</dbReference>
<accession>A0AAD8YJG2</accession>
<dbReference type="InterPro" id="IPR000953">
    <property type="entry name" value="Chromo/chromo_shadow_dom"/>
</dbReference>
<feature type="compositionally biased region" description="Basic and acidic residues" evidence="7">
    <location>
        <begin position="37"/>
        <end position="55"/>
    </location>
</feature>
<dbReference type="GO" id="GO:0003682">
    <property type="term" value="F:chromatin binding"/>
    <property type="evidence" value="ECO:0007669"/>
    <property type="project" value="TreeGrafter"/>
</dbReference>
<dbReference type="PANTHER" id="PTHR45623">
    <property type="entry name" value="CHROMODOMAIN-HELICASE-DNA-BINDING PROTEIN 3-RELATED-RELATED"/>
    <property type="match status" value="1"/>
</dbReference>
<comment type="caution">
    <text evidence="9">The sequence shown here is derived from an EMBL/GenBank/DDBJ whole genome shotgun (WGS) entry which is preliminary data.</text>
</comment>
<keyword evidence="6" id="KW-0539">Nucleus</keyword>
<sequence length="576" mass="66374">MARSSRRIAAATDNADDEGDSSGRRSTRSRQQTVFFSEDKGKDNADEDDNNHNNENDSDDDEEETPSSDEEQSAAAPVRRKSSRSTAFRGGMKDPSNSIADLLKNDGQYSPVVQAKKSRGRAAKHKKRSSLEASVDSDDDFDDDNDDDDDDDSSADVPKKKKSKATVKSPAKRHSKRRMTKKLEFAESESSEESESELDDDDEDEEEEEGEEMKFNKIIAAQSMTLAEWENTCSTMNTTEITNGSRWIQEKSDRDPSKYEERFLVKWEGLSFLHCSWETEKDLIEFCEQAKTKMSTFFRKAENGLLYDADERLDGDYFDPSWITIERIMEIVDDDFEEVDSDDPIEKYNIILDVNHPDFEEGTGRQFHVKWVHKTYSESSFEFERDLILNDVEYLDDLAAYERRSVKPSKSEMQKLEKKTEKEKKVLYTIFGENYTMSDEQKEEGVQKYQKILEDHVFKNGGQLRDYQAEGVSWLMANHVNKRSSILADEMGLGKTIQTATYVNQISKQLHTRGPFLIIAPLSTIPHWYREFTGWTDLNTIVYHGSANDRERAVRTNLHFQKIASRHRTWVSVRGI</sequence>
<evidence type="ECO:0000256" key="1">
    <source>
        <dbReference type="ARBA" id="ARBA00004123"/>
    </source>
</evidence>
<evidence type="ECO:0000256" key="4">
    <source>
        <dbReference type="ARBA" id="ARBA00023015"/>
    </source>
</evidence>
<name>A0AAD8YJG2_9STRA</name>
<dbReference type="Pfam" id="PF00176">
    <property type="entry name" value="SNF2-rel_dom"/>
    <property type="match status" value="1"/>
</dbReference>
<proteinExistence type="predicted"/>
<keyword evidence="3" id="KW-0067">ATP-binding</keyword>
<feature type="region of interest" description="Disordered" evidence="7">
    <location>
        <begin position="1"/>
        <end position="215"/>
    </location>
</feature>
<dbReference type="InterPro" id="IPR023780">
    <property type="entry name" value="Chromo_domain"/>
</dbReference>
<dbReference type="InterPro" id="IPR000330">
    <property type="entry name" value="SNF2_N"/>
</dbReference>
<dbReference type="GO" id="GO:0003677">
    <property type="term" value="F:DNA binding"/>
    <property type="evidence" value="ECO:0007669"/>
    <property type="project" value="TreeGrafter"/>
</dbReference>
<dbReference type="GO" id="GO:0016887">
    <property type="term" value="F:ATP hydrolysis activity"/>
    <property type="evidence" value="ECO:0007669"/>
    <property type="project" value="TreeGrafter"/>
</dbReference>
<evidence type="ECO:0000256" key="2">
    <source>
        <dbReference type="ARBA" id="ARBA00022741"/>
    </source>
</evidence>
<evidence type="ECO:0000256" key="6">
    <source>
        <dbReference type="ARBA" id="ARBA00023242"/>
    </source>
</evidence>